<evidence type="ECO:0000259" key="1">
    <source>
        <dbReference type="Pfam" id="PF01451"/>
    </source>
</evidence>
<keyword evidence="3" id="KW-1185">Reference proteome</keyword>
<dbReference type="Gene3D" id="3.40.50.2300">
    <property type="match status" value="1"/>
</dbReference>
<comment type="caution">
    <text evidence="2">The sequence shown here is derived from an EMBL/GenBank/DDBJ whole genome shotgun (WGS) entry which is preliminary data.</text>
</comment>
<feature type="domain" description="Phosphotyrosine protein phosphatase I" evidence="1">
    <location>
        <begin position="2"/>
        <end position="48"/>
    </location>
</feature>
<dbReference type="STRING" id="98765.A0A2R6S5U3"/>
<accession>A0A2R6S5U3</accession>
<dbReference type="InterPro" id="IPR023485">
    <property type="entry name" value="Ptyr_pPase"/>
</dbReference>
<dbReference type="AlphaFoldDB" id="A0A2R6S5U3"/>
<proteinExistence type="predicted"/>
<name>A0A2R6S5U3_9APHY</name>
<protein>
    <recommendedName>
        <fullName evidence="1">Phosphotyrosine protein phosphatase I domain-containing protein</fullName>
    </recommendedName>
</protein>
<gene>
    <name evidence="2" type="ORF">PHLCEN_2v605</name>
</gene>
<dbReference type="InterPro" id="IPR036196">
    <property type="entry name" value="Ptyr_pPase_sf"/>
</dbReference>
<sequence length="54" mass="6113">MKPKDATATVRLWGSYVDDKAIADPYYGGMNGFEEVYEQCVRYSNAFLDEVIGK</sequence>
<dbReference type="Pfam" id="PF01451">
    <property type="entry name" value="LMWPc"/>
    <property type="match status" value="1"/>
</dbReference>
<evidence type="ECO:0000313" key="2">
    <source>
        <dbReference type="EMBL" id="PSS37589.1"/>
    </source>
</evidence>
<evidence type="ECO:0000313" key="3">
    <source>
        <dbReference type="Proteomes" id="UP000186601"/>
    </source>
</evidence>
<dbReference type="Proteomes" id="UP000186601">
    <property type="component" value="Unassembled WGS sequence"/>
</dbReference>
<organism evidence="2 3">
    <name type="scientific">Hermanssonia centrifuga</name>
    <dbReference type="NCBI Taxonomy" id="98765"/>
    <lineage>
        <taxon>Eukaryota</taxon>
        <taxon>Fungi</taxon>
        <taxon>Dikarya</taxon>
        <taxon>Basidiomycota</taxon>
        <taxon>Agaricomycotina</taxon>
        <taxon>Agaricomycetes</taxon>
        <taxon>Polyporales</taxon>
        <taxon>Meruliaceae</taxon>
        <taxon>Hermanssonia</taxon>
    </lineage>
</organism>
<dbReference type="OrthoDB" id="3388at2759"/>
<reference evidence="2 3" key="1">
    <citation type="submission" date="2018-02" db="EMBL/GenBank/DDBJ databases">
        <title>Genome sequence of the basidiomycete white-rot fungus Phlebia centrifuga.</title>
        <authorList>
            <person name="Granchi Z."/>
            <person name="Peng M."/>
            <person name="de Vries R.P."/>
            <person name="Hilden K."/>
            <person name="Makela M.R."/>
            <person name="Grigoriev I."/>
            <person name="Riley R."/>
        </authorList>
    </citation>
    <scope>NUCLEOTIDE SEQUENCE [LARGE SCALE GENOMIC DNA]</scope>
    <source>
        <strain evidence="2 3">FBCC195</strain>
    </source>
</reference>
<dbReference type="EMBL" id="MLYV02000035">
    <property type="protein sequence ID" value="PSS37589.1"/>
    <property type="molecule type" value="Genomic_DNA"/>
</dbReference>
<dbReference type="SUPFAM" id="SSF52788">
    <property type="entry name" value="Phosphotyrosine protein phosphatases I"/>
    <property type="match status" value="1"/>
</dbReference>